<keyword evidence="2" id="KW-1185">Reference proteome</keyword>
<sequence length="265" mass="30765">MTGVLLWGATSSSERTDRVGEMEGWLYMLESLDSVELEVSNDQVKCLWTRIRGKANKVDNLLGVCYRPLKQDDEGDELFYKQLADVSKSPALVLMSDFNLPDICWELNIAEKRQSRRSFTSSVDLWMHSRFFTSFFNSEAQINIQNSRTMFDWNLKNGLIKRKSLLTKMRKLCAQVTKKVNGILACISNSVANRTREVILPLYSALVRPHLKYWFQFWVPQSRKDVEVLEHVQRRATRLVKVRGHNPYKERLRVLGLFSLEEAPG</sequence>
<name>A0ABQ9DMW6_9PASS</name>
<dbReference type="Proteomes" id="UP001145742">
    <property type="component" value="Unassembled WGS sequence"/>
</dbReference>
<evidence type="ECO:0000313" key="2">
    <source>
        <dbReference type="Proteomes" id="UP001145742"/>
    </source>
</evidence>
<organism evidence="1 2">
    <name type="scientific">Willisornis vidua</name>
    <name type="common">Xingu scale-backed antbird</name>
    <dbReference type="NCBI Taxonomy" id="1566151"/>
    <lineage>
        <taxon>Eukaryota</taxon>
        <taxon>Metazoa</taxon>
        <taxon>Chordata</taxon>
        <taxon>Craniata</taxon>
        <taxon>Vertebrata</taxon>
        <taxon>Euteleostomi</taxon>
        <taxon>Archelosauria</taxon>
        <taxon>Archosauria</taxon>
        <taxon>Dinosauria</taxon>
        <taxon>Saurischia</taxon>
        <taxon>Theropoda</taxon>
        <taxon>Coelurosauria</taxon>
        <taxon>Aves</taxon>
        <taxon>Neognathae</taxon>
        <taxon>Neoaves</taxon>
        <taxon>Telluraves</taxon>
        <taxon>Australaves</taxon>
        <taxon>Passeriformes</taxon>
        <taxon>Thamnophilidae</taxon>
        <taxon>Willisornis</taxon>
    </lineage>
</organism>
<proteinExistence type="predicted"/>
<comment type="caution">
    <text evidence="1">The sequence shown here is derived from an EMBL/GenBank/DDBJ whole genome shotgun (WGS) entry which is preliminary data.</text>
</comment>
<dbReference type="PANTHER" id="PTHR33332">
    <property type="entry name" value="REVERSE TRANSCRIPTASE DOMAIN-CONTAINING PROTEIN"/>
    <property type="match status" value="1"/>
</dbReference>
<protein>
    <recommendedName>
        <fullName evidence="3">Endonuclease/exonuclease/phosphatase domain-containing protein</fullName>
    </recommendedName>
</protein>
<gene>
    <name evidence="1" type="ORF">WISP_38572</name>
</gene>
<evidence type="ECO:0008006" key="3">
    <source>
        <dbReference type="Google" id="ProtNLM"/>
    </source>
</evidence>
<dbReference type="EMBL" id="WHWB01033053">
    <property type="protein sequence ID" value="KAJ7422298.1"/>
    <property type="molecule type" value="Genomic_DNA"/>
</dbReference>
<evidence type="ECO:0000313" key="1">
    <source>
        <dbReference type="EMBL" id="KAJ7422298.1"/>
    </source>
</evidence>
<reference evidence="1" key="1">
    <citation type="submission" date="2019-10" db="EMBL/GenBank/DDBJ databases">
        <authorList>
            <person name="Soares A.E.R."/>
            <person name="Aleixo A."/>
            <person name="Schneider P."/>
            <person name="Miyaki C.Y."/>
            <person name="Schneider M.P."/>
            <person name="Mello C."/>
            <person name="Vasconcelos A.T.R."/>
        </authorList>
    </citation>
    <scope>NUCLEOTIDE SEQUENCE</scope>
    <source>
        <tissue evidence="1">Muscle</tissue>
    </source>
</reference>
<accession>A0ABQ9DMW6</accession>